<dbReference type="Proteomes" id="UP001254770">
    <property type="component" value="Unassembled WGS sequence"/>
</dbReference>
<sequence>MKNIKFNPNRLLKNFSRVLVAASAVLLAGGPCVVWGYEPKNPKLKHLKTKD</sequence>
<name>A0AAW8TEU2_9ENTE</name>
<dbReference type="EMBL" id="JARPXL010000027">
    <property type="protein sequence ID" value="MDT2546299.1"/>
    <property type="molecule type" value="Genomic_DNA"/>
</dbReference>
<dbReference type="AlphaFoldDB" id="A0AAW8TEU2"/>
<gene>
    <name evidence="1" type="ORF">P7D69_18285</name>
</gene>
<accession>A0AAW8TEU2</accession>
<organism evidence="1 2">
    <name type="scientific">Enterococcus raffinosus</name>
    <dbReference type="NCBI Taxonomy" id="71452"/>
    <lineage>
        <taxon>Bacteria</taxon>
        <taxon>Bacillati</taxon>
        <taxon>Bacillota</taxon>
        <taxon>Bacilli</taxon>
        <taxon>Lactobacillales</taxon>
        <taxon>Enterococcaceae</taxon>
        <taxon>Enterococcus</taxon>
    </lineage>
</organism>
<protein>
    <submittedName>
        <fullName evidence="1">Cyclic lactone autoinducer peptide</fullName>
    </submittedName>
</protein>
<dbReference type="RefSeq" id="WP_010744243.1">
    <property type="nucleotide sequence ID" value="NZ_CP104393.1"/>
</dbReference>
<proteinExistence type="predicted"/>
<evidence type="ECO:0000313" key="2">
    <source>
        <dbReference type="Proteomes" id="UP001254770"/>
    </source>
</evidence>
<evidence type="ECO:0000313" key="1">
    <source>
        <dbReference type="EMBL" id="MDT2546299.1"/>
    </source>
</evidence>
<reference evidence="1" key="1">
    <citation type="submission" date="2023-03" db="EMBL/GenBank/DDBJ databases">
        <authorList>
            <person name="Shen W."/>
            <person name="Cai J."/>
        </authorList>
    </citation>
    <scope>NUCLEOTIDE SEQUENCE</scope>
    <source>
        <strain evidence="1">Y15</strain>
    </source>
</reference>
<comment type="caution">
    <text evidence="1">The sequence shown here is derived from an EMBL/GenBank/DDBJ whole genome shotgun (WGS) entry which is preliminary data.</text>
</comment>